<evidence type="ECO:0000313" key="5">
    <source>
        <dbReference type="Proteomes" id="UP000014983"/>
    </source>
</evidence>
<keyword evidence="2" id="KW-0472">Membrane</keyword>
<dbReference type="RefSeq" id="WP_020836460.1">
    <property type="nucleotide sequence ID" value="NC_021833.1"/>
</dbReference>
<feature type="region of interest" description="Disordered" evidence="1">
    <location>
        <begin position="860"/>
        <end position="896"/>
    </location>
</feature>
<keyword evidence="2" id="KW-1133">Transmembrane helix</keyword>
<keyword evidence="3" id="KW-0732">Signal</keyword>
<dbReference type="InParanoid" id="S5MEP8"/>
<gene>
    <name evidence="4" type="ORF">SDIMI_v3c05240</name>
</gene>
<dbReference type="KEGG" id="sdi:SDIMI_v3c05240"/>
<sequence>MKKLITILATLSISTPVISNITAFSINHEILIDSLKPQQWSNNNYSSIKINNDESFNIWRGKDEDGNDYDYFITATGTTIYIYLPNGEKHELIKGNNLEYSDIFIIGNSLYFSNKANARSSLVLKFELNQEDITETWDINDKKITEVKGATFNSTQGVKSTFFDSISNLYIMSDKNNISIISFDNQGNASNLIPSITSSSLDNEEFQRRIINVGNNNKQFLALNKKAQINTIVLIDDKSSDIPIENASAIERLNDNYTLLAEGNKIYKLNNSTIDQYLADNYKNNPYSTIDDVNEISEMELLSNGNLKITSEKGVNIYSGLTETENENLTLEEIVIEGDFSFTKTYQGHKGTYWLKDDRSKIGYSREFINLSSYEVNKAYKGNVEASADNIKKDFMSLIIAGQLTKQEEQVIGESVEKQSQIIANDLSLSNTVTKDNWYKETSKSFENTIFANSLKFKISNYNRNVWNNVIREGKYSTSIEVQRKNITDKNLINEIIEDVNKQLGNKVEVVNDITSIDLSTSDTWDFKVKAKDGLLLSDEDKAAIGSITVKFTKFGLEKVIGKFVDEEFAKGLFVGESFEYKLEGWKSDTNAITKEIDGLIVSERQDGDNRIITFTVEKAKNYNFNIESTEQYNVNANIKFTAIEPKLSINGIGNSIKLKEGKSKTFTIENAHMFSDVKVEAISTFEEVGESSNPAKFESEYKDGKLTITAIEPGEDVDLKITATAIRTGIEIPTIEIKLLVPVPVPVNFPLWLILLIAFSILFLLLLLAYFIWEKFFRRKFMRNQPRYAAIVADKNAVTKAKKITKKSDVATLHKDDGFVRSGLFERELEYGLEKLEDPDYEKKYIWVDNGTIEDTSPVVNNWADSKEQDNDKRERKTNSEIESRLKKVKKTVKK</sequence>
<dbReference type="AlphaFoldDB" id="S5MEP8"/>
<evidence type="ECO:0000256" key="2">
    <source>
        <dbReference type="SAM" id="Phobius"/>
    </source>
</evidence>
<feature type="chain" id="PRO_5004537857" evidence="3">
    <location>
        <begin position="20"/>
        <end position="896"/>
    </location>
</feature>
<keyword evidence="5" id="KW-1185">Reference proteome</keyword>
<reference evidence="4 5" key="1">
    <citation type="journal article" date="2013" name="Genome Biol. Evol.">
        <title>Comparison of metabolic capacities and inference of gene content evolution in mosquito-associated Spiroplasma diminutum and S. taiwanense.</title>
        <authorList>
            <person name="Lo W.S."/>
            <person name="Ku C."/>
            <person name="Chen L.L."/>
            <person name="Chang T.H."/>
            <person name="Kuo C.H."/>
        </authorList>
    </citation>
    <scope>NUCLEOTIDE SEQUENCE [LARGE SCALE GENOMIC DNA]</scope>
    <source>
        <strain evidence="4 5">CUAS-1</strain>
    </source>
</reference>
<accession>S5MEP8</accession>
<evidence type="ECO:0000256" key="1">
    <source>
        <dbReference type="SAM" id="MobiDB-lite"/>
    </source>
</evidence>
<proteinExistence type="predicted"/>
<dbReference type="EMBL" id="CP005076">
    <property type="protein sequence ID" value="AGR42228.1"/>
    <property type="molecule type" value="Genomic_DNA"/>
</dbReference>
<dbReference type="Proteomes" id="UP000014983">
    <property type="component" value="Chromosome"/>
</dbReference>
<dbReference type="OrthoDB" id="399923at2"/>
<dbReference type="STRING" id="1276221.SDIMI_v3c05240"/>
<organism evidence="4 5">
    <name type="scientific">Spiroplasma diminutum CUAS-1</name>
    <dbReference type="NCBI Taxonomy" id="1276221"/>
    <lineage>
        <taxon>Bacteria</taxon>
        <taxon>Bacillati</taxon>
        <taxon>Mycoplasmatota</taxon>
        <taxon>Mollicutes</taxon>
        <taxon>Entomoplasmatales</taxon>
        <taxon>Spiroplasmataceae</taxon>
        <taxon>Spiroplasma</taxon>
    </lineage>
</organism>
<evidence type="ECO:0000256" key="3">
    <source>
        <dbReference type="SAM" id="SignalP"/>
    </source>
</evidence>
<feature type="transmembrane region" description="Helical" evidence="2">
    <location>
        <begin position="750"/>
        <end position="774"/>
    </location>
</feature>
<keyword evidence="2" id="KW-0812">Transmembrane</keyword>
<evidence type="ECO:0000313" key="4">
    <source>
        <dbReference type="EMBL" id="AGR42228.1"/>
    </source>
</evidence>
<feature type="signal peptide" evidence="3">
    <location>
        <begin position="1"/>
        <end position="19"/>
    </location>
</feature>
<name>S5MEP8_9MOLU</name>
<dbReference type="PATRIC" id="fig|1276221.3.peg.521"/>
<dbReference type="HOGENOM" id="CLU_322855_0_0_14"/>
<protein>
    <submittedName>
        <fullName evidence="4">Uncharacterized protein</fullName>
    </submittedName>
</protein>
<feature type="compositionally biased region" description="Basic and acidic residues" evidence="1">
    <location>
        <begin position="866"/>
        <end position="887"/>
    </location>
</feature>